<protein>
    <submittedName>
        <fullName evidence="6">LysR family transcriptional regulator</fullName>
    </submittedName>
</protein>
<dbReference type="PANTHER" id="PTHR30537:SF3">
    <property type="entry name" value="TRANSCRIPTIONAL REGULATORY PROTEIN"/>
    <property type="match status" value="1"/>
</dbReference>
<keyword evidence="3" id="KW-0238">DNA-binding</keyword>
<reference evidence="6 7" key="1">
    <citation type="submission" date="2019-03" db="EMBL/GenBank/DDBJ databases">
        <title>Draft Genome Sequence of Massilia arenosa sp. nov., a Novel Massilia Species Isolated from a Sandy-loam Maize Soil.</title>
        <authorList>
            <person name="Raths R."/>
            <person name="Peta V."/>
            <person name="Bucking H."/>
        </authorList>
    </citation>
    <scope>NUCLEOTIDE SEQUENCE [LARGE SCALE GENOMIC DNA]</scope>
    <source>
        <strain evidence="6 7">MC02</strain>
    </source>
</reference>
<dbReference type="SUPFAM" id="SSF46785">
    <property type="entry name" value="Winged helix' DNA-binding domain"/>
    <property type="match status" value="1"/>
</dbReference>
<sequence>MDVDWDELRILLAVIRHGSLNGAARALGLTQPTISRRIAGMEDRLRTSLFDRDTYGLRPTPTCTALAEELEKMDAAAQGVLRKLVAQNEQLQGELLVTSIDWLGDCVLAPLLARFGQQHPQVAVRLVSSERNFNLAAREADVSIAFRQLEQDNMVQRRIATVAYGLYAAPAYLAAHGAPDFSTGGRGHFAALVQTADETWLHDAWFRSVLGAARVALGANGMHAVLAATLDGAAIGHLPRPLAARHRELVHLPAPQPEPALDLRLGFHADMRHSPRLRALVDYLAAELPGVLTVAPS</sequence>
<dbReference type="InterPro" id="IPR036390">
    <property type="entry name" value="WH_DNA-bd_sf"/>
</dbReference>
<name>A0A4Y9SSM6_9BURK</name>
<dbReference type="EMBL" id="SPVF01000016">
    <property type="protein sequence ID" value="TFW29485.1"/>
    <property type="molecule type" value="Genomic_DNA"/>
</dbReference>
<dbReference type="InterPro" id="IPR005119">
    <property type="entry name" value="LysR_subst-bd"/>
</dbReference>
<dbReference type="InterPro" id="IPR036388">
    <property type="entry name" value="WH-like_DNA-bd_sf"/>
</dbReference>
<dbReference type="RefSeq" id="WP_135205450.1">
    <property type="nucleotide sequence ID" value="NZ_SPVF01000016.1"/>
</dbReference>
<dbReference type="PRINTS" id="PR00039">
    <property type="entry name" value="HTHLYSR"/>
</dbReference>
<feature type="domain" description="HTH lysR-type" evidence="5">
    <location>
        <begin position="3"/>
        <end position="60"/>
    </location>
</feature>
<dbReference type="GO" id="GO:0006351">
    <property type="term" value="P:DNA-templated transcription"/>
    <property type="evidence" value="ECO:0007669"/>
    <property type="project" value="TreeGrafter"/>
</dbReference>
<dbReference type="OrthoDB" id="9072091at2"/>
<evidence type="ECO:0000256" key="2">
    <source>
        <dbReference type="ARBA" id="ARBA00023015"/>
    </source>
</evidence>
<comment type="similarity">
    <text evidence="1">Belongs to the LysR transcriptional regulatory family.</text>
</comment>
<dbReference type="Gene3D" id="3.40.190.290">
    <property type="match status" value="1"/>
</dbReference>
<dbReference type="PANTHER" id="PTHR30537">
    <property type="entry name" value="HTH-TYPE TRANSCRIPTIONAL REGULATOR"/>
    <property type="match status" value="1"/>
</dbReference>
<dbReference type="InterPro" id="IPR000847">
    <property type="entry name" value="LysR_HTH_N"/>
</dbReference>
<keyword evidence="7" id="KW-1185">Reference proteome</keyword>
<dbReference type="GO" id="GO:0043565">
    <property type="term" value="F:sequence-specific DNA binding"/>
    <property type="evidence" value="ECO:0007669"/>
    <property type="project" value="TreeGrafter"/>
</dbReference>
<dbReference type="Pfam" id="PF00126">
    <property type="entry name" value="HTH_1"/>
    <property type="match status" value="1"/>
</dbReference>
<dbReference type="GO" id="GO:0003700">
    <property type="term" value="F:DNA-binding transcription factor activity"/>
    <property type="evidence" value="ECO:0007669"/>
    <property type="project" value="InterPro"/>
</dbReference>
<accession>A0A4Y9SSM6</accession>
<dbReference type="PROSITE" id="PS50931">
    <property type="entry name" value="HTH_LYSR"/>
    <property type="match status" value="1"/>
</dbReference>
<evidence type="ECO:0000256" key="3">
    <source>
        <dbReference type="ARBA" id="ARBA00023125"/>
    </source>
</evidence>
<keyword evidence="4" id="KW-0804">Transcription</keyword>
<evidence type="ECO:0000259" key="5">
    <source>
        <dbReference type="PROSITE" id="PS50931"/>
    </source>
</evidence>
<organism evidence="6 7">
    <name type="scientific">Zemynaea arenosa</name>
    <dbReference type="NCBI Taxonomy" id="2561931"/>
    <lineage>
        <taxon>Bacteria</taxon>
        <taxon>Pseudomonadati</taxon>
        <taxon>Pseudomonadota</taxon>
        <taxon>Betaproteobacteria</taxon>
        <taxon>Burkholderiales</taxon>
        <taxon>Oxalobacteraceae</taxon>
        <taxon>Telluria group</taxon>
        <taxon>Zemynaea</taxon>
    </lineage>
</organism>
<evidence type="ECO:0000256" key="4">
    <source>
        <dbReference type="ARBA" id="ARBA00023163"/>
    </source>
</evidence>
<keyword evidence="2" id="KW-0805">Transcription regulation</keyword>
<evidence type="ECO:0000256" key="1">
    <source>
        <dbReference type="ARBA" id="ARBA00009437"/>
    </source>
</evidence>
<dbReference type="Pfam" id="PF03466">
    <property type="entry name" value="LysR_substrate"/>
    <property type="match status" value="1"/>
</dbReference>
<dbReference type="InterPro" id="IPR058163">
    <property type="entry name" value="LysR-type_TF_proteobact-type"/>
</dbReference>
<comment type="caution">
    <text evidence="6">The sequence shown here is derived from an EMBL/GenBank/DDBJ whole genome shotgun (WGS) entry which is preliminary data.</text>
</comment>
<dbReference type="SUPFAM" id="SSF53850">
    <property type="entry name" value="Periplasmic binding protein-like II"/>
    <property type="match status" value="1"/>
</dbReference>
<evidence type="ECO:0000313" key="6">
    <source>
        <dbReference type="EMBL" id="TFW29485.1"/>
    </source>
</evidence>
<gene>
    <name evidence="6" type="ORF">E4L96_01365</name>
</gene>
<dbReference type="AlphaFoldDB" id="A0A4Y9SSM6"/>
<dbReference type="Proteomes" id="UP000298438">
    <property type="component" value="Unassembled WGS sequence"/>
</dbReference>
<evidence type="ECO:0000313" key="7">
    <source>
        <dbReference type="Proteomes" id="UP000298438"/>
    </source>
</evidence>
<dbReference type="Gene3D" id="1.10.10.10">
    <property type="entry name" value="Winged helix-like DNA-binding domain superfamily/Winged helix DNA-binding domain"/>
    <property type="match status" value="1"/>
</dbReference>
<proteinExistence type="inferred from homology"/>